<dbReference type="Proteomes" id="UP000033774">
    <property type="component" value="Unassembled WGS sequence"/>
</dbReference>
<evidence type="ECO:0000313" key="2">
    <source>
        <dbReference type="Proteomes" id="UP000033774"/>
    </source>
</evidence>
<keyword evidence="2" id="KW-1185">Reference proteome</keyword>
<reference evidence="1 2" key="1">
    <citation type="submission" date="2015-03" db="EMBL/GenBank/DDBJ databases">
        <title>Draft genome sequence of Elstera litoralis.</title>
        <authorList>
            <person name="Rahalkar M.C."/>
            <person name="Dhakephalkar P.K."/>
            <person name="Pore S.D."/>
            <person name="Arora P."/>
            <person name="Kapse N.G."/>
            <person name="Pandit P.S."/>
        </authorList>
    </citation>
    <scope>NUCLEOTIDE SEQUENCE [LARGE SCALE GENOMIC DNA]</scope>
    <source>
        <strain evidence="1 2">Dia-1</strain>
    </source>
</reference>
<protein>
    <submittedName>
        <fullName evidence="1">Uncharacterized protein</fullName>
    </submittedName>
</protein>
<gene>
    <name evidence="1" type="ORF">VZ95_19330</name>
</gene>
<dbReference type="RefSeq" id="WP_045777317.1">
    <property type="nucleotide sequence ID" value="NZ_LAJY01000727.1"/>
</dbReference>
<dbReference type="AlphaFoldDB" id="A0A0F3IRI4"/>
<name>A0A0F3IRI4_9PROT</name>
<accession>A0A0F3IRI4</accession>
<sequence length="104" mass="11667">METTARLEAQRAEVEADAARRNVGNQPVYALIYKDERIIGYIEQSGQWIMDDPSVNVFDIAQSTGFQNPQKMSDWIEKNMSGITVKKFSAGEKSANRDSSKLHG</sequence>
<evidence type="ECO:0000313" key="1">
    <source>
        <dbReference type="EMBL" id="KJV08199.1"/>
    </source>
</evidence>
<proteinExistence type="predicted"/>
<dbReference type="EMBL" id="LAJY01000727">
    <property type="protein sequence ID" value="KJV08199.1"/>
    <property type="molecule type" value="Genomic_DNA"/>
</dbReference>
<organism evidence="1 2">
    <name type="scientific">Elstera litoralis</name>
    <dbReference type="NCBI Taxonomy" id="552518"/>
    <lineage>
        <taxon>Bacteria</taxon>
        <taxon>Pseudomonadati</taxon>
        <taxon>Pseudomonadota</taxon>
        <taxon>Alphaproteobacteria</taxon>
        <taxon>Rhodospirillales</taxon>
        <taxon>Rhodospirillaceae</taxon>
        <taxon>Elstera</taxon>
    </lineage>
</organism>
<comment type="caution">
    <text evidence="1">The sequence shown here is derived from an EMBL/GenBank/DDBJ whole genome shotgun (WGS) entry which is preliminary data.</text>
</comment>